<evidence type="ECO:0000313" key="6">
    <source>
        <dbReference type="EMBL" id="RCN35310.1"/>
    </source>
</evidence>
<dbReference type="GO" id="GO:0004563">
    <property type="term" value="F:beta-N-acetylhexosaminidase activity"/>
    <property type="evidence" value="ECO:0007669"/>
    <property type="project" value="UniProtKB-EC"/>
</dbReference>
<keyword evidence="4" id="KW-0378">Hydrolase</keyword>
<dbReference type="PANTHER" id="PTHR22600:SF21">
    <property type="entry name" value="BETA-HEXOSAMINIDASE A"/>
    <property type="match status" value="1"/>
</dbReference>
<comment type="similarity">
    <text evidence="2">Belongs to the glycosyl hydrolase 20 family.</text>
</comment>
<evidence type="ECO:0000256" key="4">
    <source>
        <dbReference type="ARBA" id="ARBA00022801"/>
    </source>
</evidence>
<protein>
    <recommendedName>
        <fullName evidence="3">beta-N-acetylhexosaminidase</fullName>
        <ecNumber evidence="3">3.2.1.52</ecNumber>
    </recommendedName>
</protein>
<comment type="catalytic activity">
    <reaction evidence="1">
        <text>Hydrolysis of terminal non-reducing N-acetyl-D-hexosamine residues in N-acetyl-beta-D-hexosaminides.</text>
        <dbReference type="EC" id="3.2.1.52"/>
    </reaction>
</comment>
<dbReference type="GO" id="GO:0006689">
    <property type="term" value="P:ganglioside catabolic process"/>
    <property type="evidence" value="ECO:0007669"/>
    <property type="project" value="TreeGrafter"/>
</dbReference>
<evidence type="ECO:0000259" key="5">
    <source>
        <dbReference type="Pfam" id="PF00728"/>
    </source>
</evidence>
<dbReference type="Proteomes" id="UP000252519">
    <property type="component" value="Unassembled WGS sequence"/>
</dbReference>
<evidence type="ECO:0000256" key="2">
    <source>
        <dbReference type="ARBA" id="ARBA00006285"/>
    </source>
</evidence>
<dbReference type="GO" id="GO:0005975">
    <property type="term" value="P:carbohydrate metabolic process"/>
    <property type="evidence" value="ECO:0007669"/>
    <property type="project" value="InterPro"/>
</dbReference>
<comment type="caution">
    <text evidence="6">The sequence shown here is derived from an EMBL/GenBank/DDBJ whole genome shotgun (WGS) entry which is preliminary data.</text>
</comment>
<gene>
    <name evidence="6" type="ORF">ANCCAN_18828</name>
</gene>
<dbReference type="STRING" id="29170.A0A368FWY9"/>
<dbReference type="SUPFAM" id="SSF51445">
    <property type="entry name" value="(Trans)glycosidases"/>
    <property type="match status" value="1"/>
</dbReference>
<proteinExistence type="inferred from homology"/>
<dbReference type="InterPro" id="IPR015883">
    <property type="entry name" value="Glyco_hydro_20_cat"/>
</dbReference>
<organism evidence="6 7">
    <name type="scientific">Ancylostoma caninum</name>
    <name type="common">Dog hookworm</name>
    <dbReference type="NCBI Taxonomy" id="29170"/>
    <lineage>
        <taxon>Eukaryota</taxon>
        <taxon>Metazoa</taxon>
        <taxon>Ecdysozoa</taxon>
        <taxon>Nematoda</taxon>
        <taxon>Chromadorea</taxon>
        <taxon>Rhabditida</taxon>
        <taxon>Rhabditina</taxon>
        <taxon>Rhabditomorpha</taxon>
        <taxon>Strongyloidea</taxon>
        <taxon>Ancylostomatidae</taxon>
        <taxon>Ancylostomatinae</taxon>
        <taxon>Ancylostoma</taxon>
    </lineage>
</organism>
<accession>A0A368FWY9</accession>
<sequence>MRCFRSKKSADKLVVDRNKGIATLAAAEVWGVLRGIETFGQLVYQPAKNQYRVRTATVTDKPRFPHRGTLIDTARHFISLPVILQHLVEQDVMSQNKMNVLHWHIVDSESFPYTSAKYANMSLLGAYTPAHIYSITDIKRVMDYARLRGIRVVPEFDTPGSTGTLSR</sequence>
<reference evidence="6 7" key="1">
    <citation type="submission" date="2014-10" db="EMBL/GenBank/DDBJ databases">
        <title>Draft genome of the hookworm Ancylostoma caninum.</title>
        <authorList>
            <person name="Mitreva M."/>
        </authorList>
    </citation>
    <scope>NUCLEOTIDE SEQUENCE [LARGE SCALE GENOMIC DNA]</scope>
    <source>
        <strain evidence="6 7">Baltimore</strain>
    </source>
</reference>
<dbReference type="InterPro" id="IPR017853">
    <property type="entry name" value="GH"/>
</dbReference>
<dbReference type="InterPro" id="IPR025705">
    <property type="entry name" value="Beta_hexosaminidase_sua/sub"/>
</dbReference>
<dbReference type="Pfam" id="PF00728">
    <property type="entry name" value="Glyco_hydro_20"/>
    <property type="match status" value="1"/>
</dbReference>
<dbReference type="EMBL" id="JOJR01000678">
    <property type="protein sequence ID" value="RCN35310.1"/>
    <property type="molecule type" value="Genomic_DNA"/>
</dbReference>
<dbReference type="GO" id="GO:0016020">
    <property type="term" value="C:membrane"/>
    <property type="evidence" value="ECO:0007669"/>
    <property type="project" value="TreeGrafter"/>
</dbReference>
<dbReference type="AlphaFoldDB" id="A0A368FWY9"/>
<dbReference type="InterPro" id="IPR029018">
    <property type="entry name" value="Hex-like_dom2"/>
</dbReference>
<dbReference type="EC" id="3.2.1.52" evidence="3"/>
<dbReference type="SUPFAM" id="SSF55545">
    <property type="entry name" value="beta-N-acetylhexosaminidase-like domain"/>
    <property type="match status" value="1"/>
</dbReference>
<dbReference type="Gene3D" id="3.20.20.80">
    <property type="entry name" value="Glycosidases"/>
    <property type="match status" value="1"/>
</dbReference>
<evidence type="ECO:0000313" key="7">
    <source>
        <dbReference type="Proteomes" id="UP000252519"/>
    </source>
</evidence>
<evidence type="ECO:0000256" key="1">
    <source>
        <dbReference type="ARBA" id="ARBA00001231"/>
    </source>
</evidence>
<dbReference type="GO" id="GO:0030203">
    <property type="term" value="P:glycosaminoglycan metabolic process"/>
    <property type="evidence" value="ECO:0007669"/>
    <property type="project" value="TreeGrafter"/>
</dbReference>
<dbReference type="Gene3D" id="3.30.379.10">
    <property type="entry name" value="Chitobiase/beta-hexosaminidase domain 2-like"/>
    <property type="match status" value="1"/>
</dbReference>
<dbReference type="GO" id="GO:0005764">
    <property type="term" value="C:lysosome"/>
    <property type="evidence" value="ECO:0007669"/>
    <property type="project" value="TreeGrafter"/>
</dbReference>
<keyword evidence="7" id="KW-1185">Reference proteome</keyword>
<dbReference type="PANTHER" id="PTHR22600">
    <property type="entry name" value="BETA-HEXOSAMINIDASE"/>
    <property type="match status" value="1"/>
</dbReference>
<dbReference type="PRINTS" id="PR00738">
    <property type="entry name" value="GLHYDRLASE20"/>
</dbReference>
<name>A0A368FWY9_ANCCA</name>
<feature type="domain" description="Glycoside hydrolase family 20 catalytic" evidence="5">
    <location>
        <begin position="64"/>
        <end position="162"/>
    </location>
</feature>
<evidence type="ECO:0000256" key="3">
    <source>
        <dbReference type="ARBA" id="ARBA00012663"/>
    </source>
</evidence>
<dbReference type="OrthoDB" id="428480at2759"/>